<dbReference type="AlphaFoldDB" id="A0A6J3M8R0"/>
<keyword evidence="2" id="KW-1185">Reference proteome</keyword>
<proteinExistence type="predicted"/>
<protein>
    <submittedName>
        <fullName evidence="3">Uncharacterized protein</fullName>
    </submittedName>
</protein>
<organism evidence="3">
    <name type="scientific">Dissoconium aciculare CBS 342.82</name>
    <dbReference type="NCBI Taxonomy" id="1314786"/>
    <lineage>
        <taxon>Eukaryota</taxon>
        <taxon>Fungi</taxon>
        <taxon>Dikarya</taxon>
        <taxon>Ascomycota</taxon>
        <taxon>Pezizomycotina</taxon>
        <taxon>Dothideomycetes</taxon>
        <taxon>Dothideomycetidae</taxon>
        <taxon>Mycosphaerellales</taxon>
        <taxon>Dissoconiaceae</taxon>
        <taxon>Dissoconium</taxon>
    </lineage>
</organism>
<reference evidence="3" key="2">
    <citation type="submission" date="2020-04" db="EMBL/GenBank/DDBJ databases">
        <authorList>
            <consortium name="NCBI Genome Project"/>
        </authorList>
    </citation>
    <scope>NUCLEOTIDE SEQUENCE</scope>
    <source>
        <strain evidence="3">CBS 342.82</strain>
    </source>
</reference>
<evidence type="ECO:0000313" key="3">
    <source>
        <dbReference type="RefSeq" id="XP_033461472.1"/>
    </source>
</evidence>
<dbReference type="GeneID" id="54366211"/>
<dbReference type="Proteomes" id="UP000504637">
    <property type="component" value="Unplaced"/>
</dbReference>
<reference evidence="3" key="1">
    <citation type="submission" date="2020-01" db="EMBL/GenBank/DDBJ databases">
        <authorList>
            <consortium name="DOE Joint Genome Institute"/>
            <person name="Haridas S."/>
            <person name="Albert R."/>
            <person name="Binder M."/>
            <person name="Bloem J."/>
            <person name="Labutti K."/>
            <person name="Salamov A."/>
            <person name="Andreopoulos B."/>
            <person name="Baker S.E."/>
            <person name="Barry K."/>
            <person name="Bills G."/>
            <person name="Bluhm B.H."/>
            <person name="Cannon C."/>
            <person name="Castanera R."/>
            <person name="Culley D.E."/>
            <person name="Daum C."/>
            <person name="Ezra D."/>
            <person name="Gonzalez J.B."/>
            <person name="Henrissat B."/>
            <person name="Kuo A."/>
            <person name="Liang C."/>
            <person name="Lipzen A."/>
            <person name="Lutzoni F."/>
            <person name="Magnuson J."/>
            <person name="Mondo S."/>
            <person name="Nolan M."/>
            <person name="Ohm R."/>
            <person name="Pangilinan J."/>
            <person name="Park H.-J."/>
            <person name="Ramirez L."/>
            <person name="Alfaro M."/>
            <person name="Sun H."/>
            <person name="Tritt A."/>
            <person name="Yoshinaga Y."/>
            <person name="Zwiers L.-H."/>
            <person name="Turgeon B.G."/>
            <person name="Goodwin S.B."/>
            <person name="Spatafora J.W."/>
            <person name="Crous P.W."/>
            <person name="Grigoriev I.V."/>
        </authorList>
    </citation>
    <scope>NUCLEOTIDE SEQUENCE</scope>
    <source>
        <strain evidence="3">CBS 342.82</strain>
    </source>
</reference>
<name>A0A6J3M8R0_9PEZI</name>
<dbReference type="RefSeq" id="XP_033461472.1">
    <property type="nucleotide sequence ID" value="XM_033608411.1"/>
</dbReference>
<evidence type="ECO:0000313" key="2">
    <source>
        <dbReference type="Proteomes" id="UP000504637"/>
    </source>
</evidence>
<sequence>MSGNEADPISVHSSQDQVDDEPMVYETPQDYATSAREERDRLIAGGAAPDSVILQSEFQRLVPRHDGESPEDFTQRYVKTMMDMIGRGVIILNDDAVADVAPDSFVSPDGRTFDLGPQSGATKGEYREFTEWFAQLSDAGGEVPEKWLKFESTAGRSDRAVES</sequence>
<accession>A0A6J3M8R0</accession>
<dbReference type="OrthoDB" id="4337606at2759"/>
<reference evidence="3" key="3">
    <citation type="submission" date="2025-08" db="UniProtKB">
        <authorList>
            <consortium name="RefSeq"/>
        </authorList>
    </citation>
    <scope>IDENTIFICATION</scope>
    <source>
        <strain evidence="3">CBS 342.82</strain>
    </source>
</reference>
<evidence type="ECO:0000256" key="1">
    <source>
        <dbReference type="SAM" id="MobiDB-lite"/>
    </source>
</evidence>
<gene>
    <name evidence="3" type="ORF">K489DRAFT_430386</name>
</gene>
<feature type="region of interest" description="Disordered" evidence="1">
    <location>
        <begin position="1"/>
        <end position="40"/>
    </location>
</feature>